<reference evidence="3" key="1">
    <citation type="submission" date="2023-05" db="EMBL/GenBank/DDBJ databases">
        <title>Genome and transcriptome analyses reveal genes involved in the formation of fine ridges on petal epidermal cells in Hibiscus trionum.</title>
        <authorList>
            <person name="Koshimizu S."/>
            <person name="Masuda S."/>
            <person name="Ishii T."/>
            <person name="Shirasu K."/>
            <person name="Hoshino A."/>
            <person name="Arita M."/>
        </authorList>
    </citation>
    <scope>NUCLEOTIDE SEQUENCE</scope>
    <source>
        <strain evidence="3">Hamamatsu line</strain>
    </source>
</reference>
<feature type="compositionally biased region" description="Basic and acidic residues" evidence="1">
    <location>
        <begin position="182"/>
        <end position="200"/>
    </location>
</feature>
<organism evidence="3 4">
    <name type="scientific">Hibiscus trionum</name>
    <name type="common">Flower of an hour</name>
    <dbReference type="NCBI Taxonomy" id="183268"/>
    <lineage>
        <taxon>Eukaryota</taxon>
        <taxon>Viridiplantae</taxon>
        <taxon>Streptophyta</taxon>
        <taxon>Embryophyta</taxon>
        <taxon>Tracheophyta</taxon>
        <taxon>Spermatophyta</taxon>
        <taxon>Magnoliopsida</taxon>
        <taxon>eudicotyledons</taxon>
        <taxon>Gunneridae</taxon>
        <taxon>Pentapetalae</taxon>
        <taxon>rosids</taxon>
        <taxon>malvids</taxon>
        <taxon>Malvales</taxon>
        <taxon>Malvaceae</taxon>
        <taxon>Malvoideae</taxon>
        <taxon>Hibiscus</taxon>
    </lineage>
</organism>
<comment type="caution">
    <text evidence="3">The sequence shown here is derived from an EMBL/GenBank/DDBJ whole genome shotgun (WGS) entry which is preliminary data.</text>
</comment>
<dbReference type="Proteomes" id="UP001165190">
    <property type="component" value="Unassembled WGS sequence"/>
</dbReference>
<name>A0A9W7GRH9_HIBTR</name>
<gene>
    <name evidence="3" type="ORF">HRI_000043900</name>
</gene>
<feature type="compositionally biased region" description="Polar residues" evidence="1">
    <location>
        <begin position="126"/>
        <end position="136"/>
    </location>
</feature>
<dbReference type="GO" id="GO:0034063">
    <property type="term" value="P:stress granule assembly"/>
    <property type="evidence" value="ECO:0007669"/>
    <property type="project" value="TreeGrafter"/>
</dbReference>
<dbReference type="AlphaFoldDB" id="A0A9W7GRH9"/>
<dbReference type="EMBL" id="BSYR01000002">
    <property type="protein sequence ID" value="GMI63747.1"/>
    <property type="molecule type" value="Genomic_DNA"/>
</dbReference>
<dbReference type="PANTHER" id="PTHR12854:SF12">
    <property type="entry name" value="POLYADENYLATE-BINDING PROTEIN INTERACTING PROTEIN"/>
    <property type="match status" value="1"/>
</dbReference>
<dbReference type="GO" id="GO:0010494">
    <property type="term" value="C:cytoplasmic stress granule"/>
    <property type="evidence" value="ECO:0007669"/>
    <property type="project" value="TreeGrafter"/>
</dbReference>
<dbReference type="OrthoDB" id="2275718at2759"/>
<evidence type="ECO:0000259" key="2">
    <source>
        <dbReference type="Pfam" id="PF14438"/>
    </source>
</evidence>
<feature type="region of interest" description="Disordered" evidence="1">
    <location>
        <begin position="126"/>
        <end position="153"/>
    </location>
</feature>
<dbReference type="PANTHER" id="PTHR12854">
    <property type="entry name" value="ATAXIN 2-RELATED"/>
    <property type="match status" value="1"/>
</dbReference>
<proteinExistence type="predicted"/>
<evidence type="ECO:0000313" key="3">
    <source>
        <dbReference type="EMBL" id="GMI63747.1"/>
    </source>
</evidence>
<dbReference type="Pfam" id="PF14438">
    <property type="entry name" value="SM-ATX"/>
    <property type="match status" value="1"/>
</dbReference>
<protein>
    <recommendedName>
        <fullName evidence="2">Ataxin 2 SM domain-containing protein</fullName>
    </recommendedName>
</protein>
<evidence type="ECO:0000256" key="1">
    <source>
        <dbReference type="SAM" id="MobiDB-lite"/>
    </source>
</evidence>
<feature type="region of interest" description="Disordered" evidence="1">
    <location>
        <begin position="180"/>
        <end position="218"/>
    </location>
</feature>
<dbReference type="InterPro" id="IPR025852">
    <property type="entry name" value="SM_dom_ATX"/>
</dbReference>
<evidence type="ECO:0000313" key="4">
    <source>
        <dbReference type="Proteomes" id="UP001165190"/>
    </source>
</evidence>
<keyword evidence="4" id="KW-1185">Reference proteome</keyword>
<accession>A0A9W7GRH9</accession>
<dbReference type="GO" id="GO:0003729">
    <property type="term" value="F:mRNA binding"/>
    <property type="evidence" value="ECO:0007669"/>
    <property type="project" value="TreeGrafter"/>
</dbReference>
<sequence>MGLKNRVEEENCSMSEVLLFATMSIIGLQVDAHLKDGSVYSGIFHTASVEKEYGIVLKKAKLTKKGRCATNVVSGSVVDTLVILAGDLVQVVAKGVPLPFDGFAGNIAIGNGEVASEILPSSANPLNGTKKLNASTVDERKRNTKRNSARNENEFADSFIPTNTGKEDEGQKLLENPMANGKEVEHQKRDETHVEQREDTSGATIARRQVGEDRSQLSQDELGQKFEFHVERSEKEVQQSVSSCESSATDTLKPGFKPSGSPLYVDGEHDNPCCERPSAIDIHQDAVCSGVSTSNPVVNVTPESCQRSFANPTAIIPPQSSELNKNSKEFKLNPGAKIFSPSFVTAISAAPPLVPTVANVSYIPGNSPMVAVAGSQPEVGMGTFAPRSSTPSKFVSYGNISAATGVSGSQFSQPIVGHMGNRTQPLRYASQYHPVQAAPAYLNPSSQAVMFGHLGQLICVPVSHDLVPSAAAISPEPARPPLSPHQVQFPKHQGSAPGQALQLCVPQPFIAGGQPPLAVPSHIPYLHAPYPVNRPVQIPGSNGLFSTKLP</sequence>
<dbReference type="InterPro" id="IPR045117">
    <property type="entry name" value="ATXN2-like"/>
</dbReference>
<feature type="domain" description="Ataxin 2 SM" evidence="2">
    <location>
        <begin position="17"/>
        <end position="94"/>
    </location>
</feature>